<accession>A0A7S1PB25</accession>
<reference evidence="1" key="1">
    <citation type="submission" date="2021-01" db="EMBL/GenBank/DDBJ databases">
        <authorList>
            <person name="Corre E."/>
            <person name="Pelletier E."/>
            <person name="Niang G."/>
            <person name="Scheremetjew M."/>
            <person name="Finn R."/>
            <person name="Kale V."/>
            <person name="Holt S."/>
            <person name="Cochrane G."/>
            <person name="Meng A."/>
            <person name="Brown T."/>
            <person name="Cohen L."/>
        </authorList>
    </citation>
    <scope>NUCLEOTIDE SEQUENCE</scope>
    <source>
        <strain evidence="1">CCMP3346</strain>
    </source>
</reference>
<evidence type="ECO:0000313" key="1">
    <source>
        <dbReference type="EMBL" id="CAD9067462.1"/>
    </source>
</evidence>
<proteinExistence type="predicted"/>
<gene>
    <name evidence="1" type="ORF">VBRA1451_LOCUS22535</name>
</gene>
<dbReference type="EMBL" id="HBGB01038248">
    <property type="protein sequence ID" value="CAD9067462.1"/>
    <property type="molecule type" value="Transcribed_RNA"/>
</dbReference>
<name>A0A7S1PB25_9ALVE</name>
<protein>
    <submittedName>
        <fullName evidence="1">Uncharacterized protein</fullName>
    </submittedName>
</protein>
<dbReference type="AlphaFoldDB" id="A0A7S1PB25"/>
<sequence>MRCMCVCVSIRVSPLCLPPSLSPSLFLYVCVCGARLGVRALPLDQSVVWQSRHTRMACRRRGSWDVCFSSHLLCKDGVVCIPVKGCLSVCLPVRVARVAIPFSIHPSVHVCVCLAGWFLWPFIGHSTTGWQSVCVGVGVYVFPIQQVCGSVR</sequence>
<organism evidence="1">
    <name type="scientific">Vitrella brassicaformis</name>
    <dbReference type="NCBI Taxonomy" id="1169539"/>
    <lineage>
        <taxon>Eukaryota</taxon>
        <taxon>Sar</taxon>
        <taxon>Alveolata</taxon>
        <taxon>Colpodellida</taxon>
        <taxon>Vitrellaceae</taxon>
        <taxon>Vitrella</taxon>
    </lineage>
</organism>